<dbReference type="Proteomes" id="UP000054018">
    <property type="component" value="Unassembled WGS sequence"/>
</dbReference>
<protein>
    <submittedName>
        <fullName evidence="1">Unplaced genomic scaffold scaffold_67, whole genome shotgun sequence</fullName>
    </submittedName>
</protein>
<name>A0A0C9Z5Y5_9AGAM</name>
<dbReference type="AlphaFoldDB" id="A0A0C9Z5Y5"/>
<keyword evidence="2" id="KW-1185">Reference proteome</keyword>
<accession>A0A0C9Z5Y5</accession>
<dbReference type="HOGENOM" id="CLU_2838228_0_0_1"/>
<sequence length="66" mass="7281">MYTGTFESLADIQHHYKARSDFLSSSKAVVEKFEVGVPTLPMLTAQAYDTCEPASAQPSTQRQNSL</sequence>
<reference evidence="1 2" key="1">
    <citation type="submission" date="2014-04" db="EMBL/GenBank/DDBJ databases">
        <authorList>
            <consortium name="DOE Joint Genome Institute"/>
            <person name="Kuo A."/>
            <person name="Kohler A."/>
            <person name="Costa M.D."/>
            <person name="Nagy L.G."/>
            <person name="Floudas D."/>
            <person name="Copeland A."/>
            <person name="Barry K.W."/>
            <person name="Cichocki N."/>
            <person name="Veneault-Fourrey C."/>
            <person name="LaButti K."/>
            <person name="Lindquist E.A."/>
            <person name="Lipzen A."/>
            <person name="Lundell T."/>
            <person name="Morin E."/>
            <person name="Murat C."/>
            <person name="Sun H."/>
            <person name="Tunlid A."/>
            <person name="Henrissat B."/>
            <person name="Grigoriev I.V."/>
            <person name="Hibbett D.S."/>
            <person name="Martin F."/>
            <person name="Nordberg H.P."/>
            <person name="Cantor M.N."/>
            <person name="Hua S.X."/>
        </authorList>
    </citation>
    <scope>NUCLEOTIDE SEQUENCE [LARGE SCALE GENOMIC DNA]</scope>
    <source>
        <strain evidence="1 2">441</strain>
    </source>
</reference>
<evidence type="ECO:0000313" key="1">
    <source>
        <dbReference type="EMBL" id="KIK21519.1"/>
    </source>
</evidence>
<feature type="non-terminal residue" evidence="1">
    <location>
        <position position="66"/>
    </location>
</feature>
<dbReference type="EMBL" id="KN833751">
    <property type="protein sequence ID" value="KIK21519.1"/>
    <property type="molecule type" value="Genomic_DNA"/>
</dbReference>
<evidence type="ECO:0000313" key="2">
    <source>
        <dbReference type="Proteomes" id="UP000054018"/>
    </source>
</evidence>
<gene>
    <name evidence="1" type="ORF">PISMIDRAFT_681204</name>
</gene>
<proteinExistence type="predicted"/>
<reference evidence="2" key="2">
    <citation type="submission" date="2015-01" db="EMBL/GenBank/DDBJ databases">
        <title>Evolutionary Origins and Diversification of the Mycorrhizal Mutualists.</title>
        <authorList>
            <consortium name="DOE Joint Genome Institute"/>
            <consortium name="Mycorrhizal Genomics Consortium"/>
            <person name="Kohler A."/>
            <person name="Kuo A."/>
            <person name="Nagy L.G."/>
            <person name="Floudas D."/>
            <person name="Copeland A."/>
            <person name="Barry K.W."/>
            <person name="Cichocki N."/>
            <person name="Veneault-Fourrey C."/>
            <person name="LaButti K."/>
            <person name="Lindquist E.A."/>
            <person name="Lipzen A."/>
            <person name="Lundell T."/>
            <person name="Morin E."/>
            <person name="Murat C."/>
            <person name="Riley R."/>
            <person name="Ohm R."/>
            <person name="Sun H."/>
            <person name="Tunlid A."/>
            <person name="Henrissat B."/>
            <person name="Grigoriev I.V."/>
            <person name="Hibbett D.S."/>
            <person name="Martin F."/>
        </authorList>
    </citation>
    <scope>NUCLEOTIDE SEQUENCE [LARGE SCALE GENOMIC DNA]</scope>
    <source>
        <strain evidence="2">441</strain>
    </source>
</reference>
<organism evidence="1 2">
    <name type="scientific">Pisolithus microcarpus 441</name>
    <dbReference type="NCBI Taxonomy" id="765257"/>
    <lineage>
        <taxon>Eukaryota</taxon>
        <taxon>Fungi</taxon>
        <taxon>Dikarya</taxon>
        <taxon>Basidiomycota</taxon>
        <taxon>Agaricomycotina</taxon>
        <taxon>Agaricomycetes</taxon>
        <taxon>Agaricomycetidae</taxon>
        <taxon>Boletales</taxon>
        <taxon>Sclerodermatineae</taxon>
        <taxon>Pisolithaceae</taxon>
        <taxon>Pisolithus</taxon>
    </lineage>
</organism>